<dbReference type="PANTHER" id="PTHR35392">
    <property type="entry name" value="ZN(II)2CYS6 TRANSCRIPTION FACTOR (EUROFUNG)-RELATED-RELATED"/>
    <property type="match status" value="1"/>
</dbReference>
<dbReference type="OrthoDB" id="5362630at2759"/>
<accession>A0A3N4HRL1</accession>
<evidence type="ECO:0008006" key="4">
    <source>
        <dbReference type="Google" id="ProtNLM"/>
    </source>
</evidence>
<protein>
    <recommendedName>
        <fullName evidence="4">Zn(2)-C6 fungal-type domain-containing protein</fullName>
    </recommendedName>
</protein>
<evidence type="ECO:0000256" key="1">
    <source>
        <dbReference type="SAM" id="MobiDB-lite"/>
    </source>
</evidence>
<evidence type="ECO:0000313" key="3">
    <source>
        <dbReference type="Proteomes" id="UP000275078"/>
    </source>
</evidence>
<feature type="region of interest" description="Disordered" evidence="1">
    <location>
        <begin position="1"/>
        <end position="36"/>
    </location>
</feature>
<evidence type="ECO:0000313" key="2">
    <source>
        <dbReference type="EMBL" id="RPA72314.1"/>
    </source>
</evidence>
<sequence>MKRPQAALPAAPSQTSSSQYTITTPEYPWPQNSATESMRYGAPSTYVPLSQGATGGYEAYSTSSFTVPMSTPPTTSATADYRRHSEFTATSLSGSVTHLTTDMGNPPTVSYSMENRQSRLQTTPPLHGSRRHSTYQPTPTVHQQRQQHHQQHQHQQQQQQQQPQHHHQQQQHQDQISYDIQTSSPAISQAYTQTMQPAMVQPVYSDNSFFQSSLGSTSVSMDLPTMPRASPITDNSNNHWAHSQAVTESILFSDGGLQTSEPETCLPYYPHSVDSQSIYHSPNLVVNATSAYQRLPSVSAPAFPSDWTTPKSMMRVSAGNDNVDTVQPQPRRLSSNSDYHQHQRYPTASPRMLSQPQHSNPMIAPAQEQRQPLKRKYSAVATSSPVMSLEMVAQSRRESTELAVEEDNSLNSILGRSAGTSGGAFHVLRIPDPQQGAGELGADGRETVQLKKKTKRPAPDHERAETKLKREEGVCFRCKIYKERCRGGLKDGPCERCSKISGPWKEICCSVFLVHSAVLGKKLYRERVVILLENVESWGTGSTKKIQVSNGYNDLFLDLDVRDFKPRNKSLLDHVFWRETNDASFDKLGSSAYGLAKHDEEAFSKEALDTYLDGHVGFLLDEMKGRQNRSYMLTLSKAYGMMQRHGHSKGGLLIRKVFRIWAAINLFFHKPWRIVGADKFGMKKITTQSSKLQGIYPLPRLLNQQLDSIVENRIEELEKEALKDLQEMALKHQDGSESYVLYLSIFVYLCGLERDTWCLEAWRTELARQSKAIGVGSSKELYLLKWPLEDDPSKHIERNKLSAKYISHYTQSIFRGGLPFGPANSKPATTLNKSGTEAKEYREEVANLIQRDGRAILPCFYVHCFFHSFQATTRFSKAAPLFPSP</sequence>
<gene>
    <name evidence="2" type="ORF">BJ508DRAFT_76230</name>
</gene>
<proteinExistence type="predicted"/>
<name>A0A3N4HRL1_ASCIM</name>
<feature type="region of interest" description="Disordered" evidence="1">
    <location>
        <begin position="321"/>
        <end position="359"/>
    </location>
</feature>
<feature type="region of interest" description="Disordered" evidence="1">
    <location>
        <begin position="116"/>
        <end position="177"/>
    </location>
</feature>
<keyword evidence="3" id="KW-1185">Reference proteome</keyword>
<dbReference type="PANTHER" id="PTHR35392:SF3">
    <property type="entry name" value="ZN(2)-C6 FUNGAL-TYPE DOMAIN-CONTAINING PROTEIN"/>
    <property type="match status" value="1"/>
</dbReference>
<feature type="compositionally biased region" description="Low complexity" evidence="1">
    <location>
        <begin position="153"/>
        <end position="163"/>
    </location>
</feature>
<feature type="compositionally biased region" description="Polar residues" evidence="1">
    <location>
        <begin position="321"/>
        <end position="338"/>
    </location>
</feature>
<organism evidence="2 3">
    <name type="scientific">Ascobolus immersus RN42</name>
    <dbReference type="NCBI Taxonomy" id="1160509"/>
    <lineage>
        <taxon>Eukaryota</taxon>
        <taxon>Fungi</taxon>
        <taxon>Dikarya</taxon>
        <taxon>Ascomycota</taxon>
        <taxon>Pezizomycotina</taxon>
        <taxon>Pezizomycetes</taxon>
        <taxon>Pezizales</taxon>
        <taxon>Ascobolaceae</taxon>
        <taxon>Ascobolus</taxon>
    </lineage>
</organism>
<dbReference type="AlphaFoldDB" id="A0A3N4HRL1"/>
<feature type="compositionally biased region" description="Low complexity" evidence="1">
    <location>
        <begin position="13"/>
        <end position="24"/>
    </location>
</feature>
<dbReference type="Proteomes" id="UP000275078">
    <property type="component" value="Unassembled WGS sequence"/>
</dbReference>
<reference evidence="2 3" key="1">
    <citation type="journal article" date="2018" name="Nat. Ecol. Evol.">
        <title>Pezizomycetes genomes reveal the molecular basis of ectomycorrhizal truffle lifestyle.</title>
        <authorList>
            <person name="Murat C."/>
            <person name="Payen T."/>
            <person name="Noel B."/>
            <person name="Kuo A."/>
            <person name="Morin E."/>
            <person name="Chen J."/>
            <person name="Kohler A."/>
            <person name="Krizsan K."/>
            <person name="Balestrini R."/>
            <person name="Da Silva C."/>
            <person name="Montanini B."/>
            <person name="Hainaut M."/>
            <person name="Levati E."/>
            <person name="Barry K.W."/>
            <person name="Belfiori B."/>
            <person name="Cichocki N."/>
            <person name="Clum A."/>
            <person name="Dockter R.B."/>
            <person name="Fauchery L."/>
            <person name="Guy J."/>
            <person name="Iotti M."/>
            <person name="Le Tacon F."/>
            <person name="Lindquist E.A."/>
            <person name="Lipzen A."/>
            <person name="Malagnac F."/>
            <person name="Mello A."/>
            <person name="Molinier V."/>
            <person name="Miyauchi S."/>
            <person name="Poulain J."/>
            <person name="Riccioni C."/>
            <person name="Rubini A."/>
            <person name="Sitrit Y."/>
            <person name="Splivallo R."/>
            <person name="Traeger S."/>
            <person name="Wang M."/>
            <person name="Zifcakova L."/>
            <person name="Wipf D."/>
            <person name="Zambonelli A."/>
            <person name="Paolocci F."/>
            <person name="Nowrousian M."/>
            <person name="Ottonello S."/>
            <person name="Baldrian P."/>
            <person name="Spatafora J.W."/>
            <person name="Henrissat B."/>
            <person name="Nagy L.G."/>
            <person name="Aury J.M."/>
            <person name="Wincker P."/>
            <person name="Grigoriev I.V."/>
            <person name="Bonfante P."/>
            <person name="Martin F.M."/>
        </authorList>
    </citation>
    <scope>NUCLEOTIDE SEQUENCE [LARGE SCALE GENOMIC DNA]</scope>
    <source>
        <strain evidence="2 3">RN42</strain>
    </source>
</reference>
<dbReference type="InterPro" id="IPR052973">
    <property type="entry name" value="Fungal_sec-metab_reg_TF"/>
</dbReference>
<dbReference type="EMBL" id="ML119867">
    <property type="protein sequence ID" value="RPA72314.1"/>
    <property type="molecule type" value="Genomic_DNA"/>
</dbReference>